<feature type="region of interest" description="Disordered" evidence="9">
    <location>
        <begin position="86"/>
        <end position="129"/>
    </location>
</feature>
<evidence type="ECO:0000313" key="11">
    <source>
        <dbReference type="EMBL" id="CCC52687.1"/>
    </source>
</evidence>
<dbReference type="EMBL" id="HE573027">
    <property type="protein sequence ID" value="CCC52687.1"/>
    <property type="molecule type" value="Genomic_DNA"/>
</dbReference>
<gene>
    <name evidence="11" type="ORF">TVY486_1101720</name>
</gene>
<evidence type="ECO:0000256" key="4">
    <source>
        <dbReference type="ARBA" id="ARBA00022723"/>
    </source>
</evidence>
<reference evidence="11" key="1">
    <citation type="journal article" date="2012" name="Proc. Natl. Acad. Sci. U.S.A.">
        <title>Antigenic diversity is generated by distinct evolutionary mechanisms in African trypanosome species.</title>
        <authorList>
            <person name="Jackson A.P."/>
            <person name="Berry A."/>
            <person name="Aslett M."/>
            <person name="Allison H.C."/>
            <person name="Burton P."/>
            <person name="Vavrova-Anderson J."/>
            <person name="Brown R."/>
            <person name="Browne H."/>
            <person name="Corton N."/>
            <person name="Hauser H."/>
            <person name="Gamble J."/>
            <person name="Gilderthorp R."/>
            <person name="Marcello L."/>
            <person name="McQuillan J."/>
            <person name="Otto T.D."/>
            <person name="Quail M.A."/>
            <person name="Sanders M.J."/>
            <person name="van Tonder A."/>
            <person name="Ginger M.L."/>
            <person name="Field M.C."/>
            <person name="Barry J.D."/>
            <person name="Hertz-Fowler C."/>
            <person name="Berriman M."/>
        </authorList>
    </citation>
    <scope>NUCLEOTIDE SEQUENCE</scope>
    <source>
        <strain evidence="11">Y486</strain>
    </source>
</reference>
<dbReference type="SMART" id="SM00184">
    <property type="entry name" value="RING"/>
    <property type="match status" value="1"/>
</dbReference>
<evidence type="ECO:0000259" key="10">
    <source>
        <dbReference type="PROSITE" id="PS50089"/>
    </source>
</evidence>
<dbReference type="GO" id="GO:0008270">
    <property type="term" value="F:zinc ion binding"/>
    <property type="evidence" value="ECO:0007669"/>
    <property type="project" value="UniProtKB-KW"/>
</dbReference>
<dbReference type="Pfam" id="PF13639">
    <property type="entry name" value="zf-RING_2"/>
    <property type="match status" value="1"/>
</dbReference>
<keyword evidence="4" id="KW-0479">Metal-binding</keyword>
<evidence type="ECO:0000256" key="5">
    <source>
        <dbReference type="ARBA" id="ARBA00022771"/>
    </source>
</evidence>
<feature type="domain" description="RING-type" evidence="10">
    <location>
        <begin position="147"/>
        <end position="187"/>
    </location>
</feature>
<dbReference type="Gene3D" id="3.30.40.10">
    <property type="entry name" value="Zinc/RING finger domain, C3HC4 (zinc finger)"/>
    <property type="match status" value="1"/>
</dbReference>
<proteinExistence type="predicted"/>
<name>G0UA55_TRYVY</name>
<feature type="region of interest" description="Disordered" evidence="9">
    <location>
        <begin position="1"/>
        <end position="59"/>
    </location>
</feature>
<keyword evidence="3" id="KW-0808">Transferase</keyword>
<dbReference type="VEuPathDB" id="TriTrypDB:TvY486_1101720"/>
<sequence>MTHVGNDGSVHQSATSRGWYTSLEREESNRSSVTVWHGIDEESSRSAIRRISTSSGPEVVSTMEEQHFSEIPEAWGTVLHPRKNLDQCHPDDKINVLSSGDGERSIKQKHNSPRSSEAPAEEPNCVDGGGAATAGDANNVDSDDLVCCICLDGYSDDNPALYGNCMHHFHMQCLMGWKQRSNTCPMCASESLRGVAEDLELTSSNANAHSNDRQVALRLQRRLYNDAVRQQRRSRVFNEGMPRHHRQSQQFDAEGGVASALPPAGTFLRTTSPQFLERGRNSHFPRAVVAPPRPKPEKPGLLGFFSRLLCCRKNREVDVQPR</sequence>
<keyword evidence="6" id="KW-0833">Ubl conjugation pathway</keyword>
<protein>
    <recommendedName>
        <fullName evidence="2">RING-type E3 ubiquitin transferase</fullName>
        <ecNumber evidence="2">2.3.2.27</ecNumber>
    </recommendedName>
</protein>
<dbReference type="SUPFAM" id="SSF57850">
    <property type="entry name" value="RING/U-box"/>
    <property type="match status" value="1"/>
</dbReference>
<evidence type="ECO:0000256" key="9">
    <source>
        <dbReference type="SAM" id="MobiDB-lite"/>
    </source>
</evidence>
<accession>G0UA55</accession>
<evidence type="ECO:0000256" key="1">
    <source>
        <dbReference type="ARBA" id="ARBA00000900"/>
    </source>
</evidence>
<evidence type="ECO:0000256" key="8">
    <source>
        <dbReference type="PROSITE-ProRule" id="PRU00175"/>
    </source>
</evidence>
<dbReference type="AlphaFoldDB" id="G0UA55"/>
<evidence type="ECO:0000256" key="3">
    <source>
        <dbReference type="ARBA" id="ARBA00022679"/>
    </source>
</evidence>
<evidence type="ECO:0000256" key="2">
    <source>
        <dbReference type="ARBA" id="ARBA00012483"/>
    </source>
</evidence>
<keyword evidence="5 8" id="KW-0863">Zinc-finger</keyword>
<feature type="compositionally biased region" description="Polar residues" evidence="9">
    <location>
        <begin position="9"/>
        <end position="19"/>
    </location>
</feature>
<dbReference type="PANTHER" id="PTHR46463">
    <property type="entry name" value="ZINC FINGER, RING/FYVE/PHD-TYPE"/>
    <property type="match status" value="1"/>
</dbReference>
<evidence type="ECO:0000256" key="6">
    <source>
        <dbReference type="ARBA" id="ARBA00022786"/>
    </source>
</evidence>
<dbReference type="PROSITE" id="PS50089">
    <property type="entry name" value="ZF_RING_2"/>
    <property type="match status" value="1"/>
</dbReference>
<comment type="catalytic activity">
    <reaction evidence="1">
        <text>S-ubiquitinyl-[E2 ubiquitin-conjugating enzyme]-L-cysteine + [acceptor protein]-L-lysine = [E2 ubiquitin-conjugating enzyme]-L-cysteine + N(6)-ubiquitinyl-[acceptor protein]-L-lysine.</text>
        <dbReference type="EC" id="2.3.2.27"/>
    </reaction>
</comment>
<dbReference type="GO" id="GO:0061630">
    <property type="term" value="F:ubiquitin protein ligase activity"/>
    <property type="evidence" value="ECO:0007669"/>
    <property type="project" value="UniProtKB-EC"/>
</dbReference>
<keyword evidence="7" id="KW-0862">Zinc</keyword>
<evidence type="ECO:0000256" key="7">
    <source>
        <dbReference type="ARBA" id="ARBA00022833"/>
    </source>
</evidence>
<dbReference type="InterPro" id="IPR001841">
    <property type="entry name" value="Znf_RING"/>
</dbReference>
<organism evidence="11">
    <name type="scientific">Trypanosoma vivax (strain Y486)</name>
    <dbReference type="NCBI Taxonomy" id="1055687"/>
    <lineage>
        <taxon>Eukaryota</taxon>
        <taxon>Discoba</taxon>
        <taxon>Euglenozoa</taxon>
        <taxon>Kinetoplastea</taxon>
        <taxon>Metakinetoplastina</taxon>
        <taxon>Trypanosomatida</taxon>
        <taxon>Trypanosomatidae</taxon>
        <taxon>Trypanosoma</taxon>
        <taxon>Duttonella</taxon>
    </lineage>
</organism>
<dbReference type="EC" id="2.3.2.27" evidence="2"/>
<dbReference type="PANTHER" id="PTHR46463:SF10">
    <property type="entry name" value="OS01G0926200 PROTEIN"/>
    <property type="match status" value="1"/>
</dbReference>
<feature type="compositionally biased region" description="Low complexity" evidence="9">
    <location>
        <begin position="45"/>
        <end position="55"/>
    </location>
</feature>
<dbReference type="InterPro" id="IPR013083">
    <property type="entry name" value="Znf_RING/FYVE/PHD"/>
</dbReference>